<dbReference type="Proteomes" id="UP001230649">
    <property type="component" value="Unassembled WGS sequence"/>
</dbReference>
<protein>
    <submittedName>
        <fullName evidence="1">Uncharacterized protein</fullName>
    </submittedName>
</protein>
<evidence type="ECO:0000313" key="1">
    <source>
        <dbReference type="EMBL" id="KAJ9102802.1"/>
    </source>
</evidence>
<dbReference type="EMBL" id="JASBWS010000062">
    <property type="protein sequence ID" value="KAJ9102802.1"/>
    <property type="molecule type" value="Genomic_DNA"/>
</dbReference>
<name>A0ACC2VTZ3_9TREE</name>
<organism evidence="1 2">
    <name type="scientific">Naganishia adeliensis</name>
    <dbReference type="NCBI Taxonomy" id="92952"/>
    <lineage>
        <taxon>Eukaryota</taxon>
        <taxon>Fungi</taxon>
        <taxon>Dikarya</taxon>
        <taxon>Basidiomycota</taxon>
        <taxon>Agaricomycotina</taxon>
        <taxon>Tremellomycetes</taxon>
        <taxon>Filobasidiales</taxon>
        <taxon>Filobasidiaceae</taxon>
        <taxon>Naganishia</taxon>
    </lineage>
</organism>
<sequence length="141" mass="15944">MTSVTVNAAQSRLMHSINCWRRQGELITFIGFVANAWSLGRQVPFQWQAETERSFKRTEQQARGSGAPEAWPTKSPGFDPLSTLPSSRPLQVANDIPVYPATTLQYNLTLLLIENQGTAYSAFYRRKHGRTFEFSPYRSAS</sequence>
<evidence type="ECO:0000313" key="2">
    <source>
        <dbReference type="Proteomes" id="UP001230649"/>
    </source>
</evidence>
<comment type="caution">
    <text evidence="1">The sequence shown here is derived from an EMBL/GenBank/DDBJ whole genome shotgun (WGS) entry which is preliminary data.</text>
</comment>
<accession>A0ACC2VTZ3</accession>
<reference evidence="1" key="1">
    <citation type="submission" date="2023-04" db="EMBL/GenBank/DDBJ databases">
        <title>Draft Genome sequencing of Naganishia species isolated from polar environments using Oxford Nanopore Technology.</title>
        <authorList>
            <person name="Leo P."/>
            <person name="Venkateswaran K."/>
        </authorList>
    </citation>
    <scope>NUCLEOTIDE SEQUENCE</scope>
    <source>
        <strain evidence="1">MNA-CCFEE 5262</strain>
    </source>
</reference>
<keyword evidence="2" id="KW-1185">Reference proteome</keyword>
<proteinExistence type="predicted"/>
<gene>
    <name evidence="1" type="ORF">QFC20_004908</name>
</gene>